<reference evidence="2 3" key="1">
    <citation type="journal article" date="2021" name="Int. J. Syst. Evol. Microbiol.">
        <title>Lentilactobacillus fungorum sp. nov., isolated from spent mushroom substrates.</title>
        <authorList>
            <person name="Tohno M."/>
            <person name="Tanizawa Y."/>
            <person name="Kojima Y."/>
            <person name="Sakamoto M."/>
            <person name="Ohkuma M."/>
            <person name="Kobayashi H."/>
        </authorList>
    </citation>
    <scope>NUCLEOTIDE SEQUENCE [LARGE SCALE GENOMIC DNA]</scope>
    <source>
        <strain evidence="2 3">YK48G</strain>
    </source>
</reference>
<proteinExistence type="predicted"/>
<feature type="transmembrane region" description="Helical" evidence="1">
    <location>
        <begin position="63"/>
        <end position="84"/>
    </location>
</feature>
<evidence type="ECO:0000313" key="2">
    <source>
        <dbReference type="EMBL" id="GHP12953.1"/>
    </source>
</evidence>
<dbReference type="EMBL" id="BNJR01000004">
    <property type="protein sequence ID" value="GHP12953.1"/>
    <property type="molecule type" value="Genomic_DNA"/>
</dbReference>
<organism evidence="2 3">
    <name type="scientific">Lentilactobacillus fungorum</name>
    <dbReference type="NCBI Taxonomy" id="2201250"/>
    <lineage>
        <taxon>Bacteria</taxon>
        <taxon>Bacillati</taxon>
        <taxon>Bacillota</taxon>
        <taxon>Bacilli</taxon>
        <taxon>Lactobacillales</taxon>
        <taxon>Lactobacillaceae</taxon>
        <taxon>Lentilactobacillus</taxon>
    </lineage>
</organism>
<comment type="caution">
    <text evidence="2">The sequence shown here is derived from an EMBL/GenBank/DDBJ whole genome shotgun (WGS) entry which is preliminary data.</text>
</comment>
<sequence>MPQNEINVTETLMEINERLARVETKMDNLNSADNKADKALQLSQTNADNIKANAGDISNLKTILYWEIGVIVVGIVVPLGIYVLEKFF</sequence>
<name>A0ABQ3VX30_9LACO</name>
<dbReference type="Proteomes" id="UP000604765">
    <property type="component" value="Unassembled WGS sequence"/>
</dbReference>
<evidence type="ECO:0000256" key="1">
    <source>
        <dbReference type="SAM" id="Phobius"/>
    </source>
</evidence>
<keyword evidence="3" id="KW-1185">Reference proteome</keyword>
<keyword evidence="1" id="KW-0472">Membrane</keyword>
<evidence type="ECO:0008006" key="4">
    <source>
        <dbReference type="Google" id="ProtNLM"/>
    </source>
</evidence>
<accession>A0ABQ3VX30</accession>
<gene>
    <name evidence="2" type="ORF">YK48G_03780</name>
</gene>
<dbReference type="RefSeq" id="WP_203629002.1">
    <property type="nucleotide sequence ID" value="NZ_BNJR01000004.1"/>
</dbReference>
<keyword evidence="1" id="KW-0812">Transmembrane</keyword>
<keyword evidence="1" id="KW-1133">Transmembrane helix</keyword>
<protein>
    <recommendedName>
        <fullName evidence="4">Holin</fullName>
    </recommendedName>
</protein>
<evidence type="ECO:0000313" key="3">
    <source>
        <dbReference type="Proteomes" id="UP000604765"/>
    </source>
</evidence>